<accession>A0ABZ0WSY8</accession>
<evidence type="ECO:0000256" key="1">
    <source>
        <dbReference type="SAM" id="MobiDB-lite"/>
    </source>
</evidence>
<evidence type="ECO:0000313" key="4">
    <source>
        <dbReference type="EMBL" id="WQD80513.1"/>
    </source>
</evidence>
<feature type="domain" description="DUF4396" evidence="3">
    <location>
        <begin position="100"/>
        <end position="239"/>
    </location>
</feature>
<dbReference type="InterPro" id="IPR025509">
    <property type="entry name" value="DUF4396"/>
</dbReference>
<feature type="region of interest" description="Disordered" evidence="1">
    <location>
        <begin position="71"/>
        <end position="96"/>
    </location>
</feature>
<feature type="transmembrane region" description="Helical" evidence="2">
    <location>
        <begin position="180"/>
        <end position="197"/>
    </location>
</feature>
<feature type="transmembrane region" description="Helical" evidence="2">
    <location>
        <begin position="41"/>
        <end position="61"/>
    </location>
</feature>
<evidence type="ECO:0000313" key="5">
    <source>
        <dbReference type="Proteomes" id="UP001325479"/>
    </source>
</evidence>
<dbReference type="Proteomes" id="UP001325479">
    <property type="component" value="Chromosome"/>
</dbReference>
<feature type="transmembrane region" description="Helical" evidence="2">
    <location>
        <begin position="137"/>
        <end position="159"/>
    </location>
</feature>
<feature type="compositionally biased region" description="Basic and acidic residues" evidence="1">
    <location>
        <begin position="71"/>
        <end position="86"/>
    </location>
</feature>
<keyword evidence="5" id="KW-1185">Reference proteome</keyword>
<keyword evidence="2" id="KW-1133">Transmembrane helix</keyword>
<reference evidence="4 5" key="1">
    <citation type="submission" date="2023-12" db="EMBL/GenBank/DDBJ databases">
        <title>Genome sequencing and assembly of bacterial species from a model synthetic community.</title>
        <authorList>
            <person name="Hogle S.L."/>
        </authorList>
    </citation>
    <scope>NUCLEOTIDE SEQUENCE [LARGE SCALE GENOMIC DNA]</scope>
    <source>
        <strain evidence="4 5">HAMBI 2494</strain>
    </source>
</reference>
<protein>
    <submittedName>
        <fullName evidence="4">DUF4396 domain-containing protein</fullName>
    </submittedName>
</protein>
<feature type="transmembrane region" description="Helical" evidence="2">
    <location>
        <begin position="6"/>
        <end position="29"/>
    </location>
</feature>
<proteinExistence type="predicted"/>
<gene>
    <name evidence="4" type="ORF">U0042_12990</name>
</gene>
<dbReference type="EMBL" id="CP139965">
    <property type="protein sequence ID" value="WQD80513.1"/>
    <property type="molecule type" value="Genomic_DNA"/>
</dbReference>
<evidence type="ECO:0000256" key="2">
    <source>
        <dbReference type="SAM" id="Phobius"/>
    </source>
</evidence>
<keyword evidence="2" id="KW-0812">Transmembrane</keyword>
<keyword evidence="2" id="KW-0472">Membrane</keyword>
<evidence type="ECO:0000259" key="3">
    <source>
        <dbReference type="Pfam" id="PF14342"/>
    </source>
</evidence>
<dbReference type="RefSeq" id="WP_114811121.1">
    <property type="nucleotide sequence ID" value="NZ_CP139965.1"/>
</dbReference>
<organism evidence="4 5">
    <name type="scientific">Paraburkholderia kururiensis</name>
    <dbReference type="NCBI Taxonomy" id="984307"/>
    <lineage>
        <taxon>Bacteria</taxon>
        <taxon>Pseudomonadati</taxon>
        <taxon>Pseudomonadota</taxon>
        <taxon>Betaproteobacteria</taxon>
        <taxon>Burkholderiales</taxon>
        <taxon>Burkholderiaceae</taxon>
        <taxon>Paraburkholderia</taxon>
    </lineage>
</organism>
<sequence length="242" mass="26796">MPPWLAQAAAVWLPLSVLAALYVAADVALPRHRPPMRVMAFVWPLTVLYWGPVGLIFYFWFGRANRASSHETHKTHDAHTEHRGQHETASPPSVPSRPMWQAVFEGAAHCGAGCALGDFIGDWLAYGTDFRPWGSVFAGKVVVGFVLAYALGIVFQFFAIAPMRGLGVREGLVQAIKADTLSLVAYEVGMFVVMWFTSHAFTGLTPKTLAYWLPMQWAMLAGFATTYPVNVWLIARGIKERM</sequence>
<dbReference type="Pfam" id="PF14342">
    <property type="entry name" value="DUF4396"/>
    <property type="match status" value="1"/>
</dbReference>
<feature type="transmembrane region" description="Helical" evidence="2">
    <location>
        <begin position="217"/>
        <end position="235"/>
    </location>
</feature>
<name>A0ABZ0WSY8_9BURK</name>